<organism evidence="1 2">
    <name type="scientific">Dactylonectria macrodidyma</name>
    <dbReference type="NCBI Taxonomy" id="307937"/>
    <lineage>
        <taxon>Eukaryota</taxon>
        <taxon>Fungi</taxon>
        <taxon>Dikarya</taxon>
        <taxon>Ascomycota</taxon>
        <taxon>Pezizomycotina</taxon>
        <taxon>Sordariomycetes</taxon>
        <taxon>Hypocreomycetidae</taxon>
        <taxon>Hypocreales</taxon>
        <taxon>Nectriaceae</taxon>
        <taxon>Dactylonectria</taxon>
    </lineage>
</organism>
<proteinExistence type="predicted"/>
<evidence type="ECO:0008006" key="3">
    <source>
        <dbReference type="Google" id="ProtNLM"/>
    </source>
</evidence>
<dbReference type="InterPro" id="IPR036291">
    <property type="entry name" value="NAD(P)-bd_dom_sf"/>
</dbReference>
<dbReference type="OrthoDB" id="4350666at2759"/>
<dbReference type="SUPFAM" id="SSF51735">
    <property type="entry name" value="NAD(P)-binding Rossmann-fold domains"/>
    <property type="match status" value="1"/>
</dbReference>
<evidence type="ECO:0000313" key="1">
    <source>
        <dbReference type="EMBL" id="KAH7140998.1"/>
    </source>
</evidence>
<evidence type="ECO:0000313" key="2">
    <source>
        <dbReference type="Proteomes" id="UP000738349"/>
    </source>
</evidence>
<reference evidence="1" key="1">
    <citation type="journal article" date="2021" name="Nat. Commun.">
        <title>Genetic determinants of endophytism in the Arabidopsis root mycobiome.</title>
        <authorList>
            <person name="Mesny F."/>
            <person name="Miyauchi S."/>
            <person name="Thiergart T."/>
            <person name="Pickel B."/>
            <person name="Atanasova L."/>
            <person name="Karlsson M."/>
            <person name="Huettel B."/>
            <person name="Barry K.W."/>
            <person name="Haridas S."/>
            <person name="Chen C."/>
            <person name="Bauer D."/>
            <person name="Andreopoulos W."/>
            <person name="Pangilinan J."/>
            <person name="LaButti K."/>
            <person name="Riley R."/>
            <person name="Lipzen A."/>
            <person name="Clum A."/>
            <person name="Drula E."/>
            <person name="Henrissat B."/>
            <person name="Kohler A."/>
            <person name="Grigoriev I.V."/>
            <person name="Martin F.M."/>
            <person name="Hacquard S."/>
        </authorList>
    </citation>
    <scope>NUCLEOTIDE SEQUENCE</scope>
    <source>
        <strain evidence="1">MPI-CAGE-AT-0147</strain>
    </source>
</reference>
<dbReference type="EMBL" id="JAGMUV010000011">
    <property type="protein sequence ID" value="KAH7140998.1"/>
    <property type="molecule type" value="Genomic_DNA"/>
</dbReference>
<comment type="caution">
    <text evidence="1">The sequence shown here is derived from an EMBL/GenBank/DDBJ whole genome shotgun (WGS) entry which is preliminary data.</text>
</comment>
<keyword evidence="2" id="KW-1185">Reference proteome</keyword>
<name>A0A9P9ENQ8_9HYPO</name>
<sequence>MFSAYTSFVDLSPRGLVYCLTLSTIHVVLGSVLFDLVHWAAHRSGRSSNRILRGLARLHVAHHQFFDRQLKFNSSFSARNLLYHLQLELLCQVAGSLVSWQLVRAMALEMSPPANQDMALAILFFVIRSCVVAWDEGRDSNHISYNTLPKDPHSVIVGPQYHALHHIDPLSYFGSMIRLVDWCFGTAVTLRGRRITITGGRGAFGQALLKELGQEKGTSIRTVEFGSDWAYENYHGLEAALRNTDILVLAHGSKGPDAFKANCESAVAIIETFMRVREPPRSLLLPEIWYVGSEAELHGAWTDDMRAYTDSKRAFLPFARAYYNDEKFIYRHIVPAAFSSRMGKALVSANWAAKVALWWIRRGARYVPVTYTGMALLNYFRFQYWVKPRNMPTASIERTQVSDSDISTTSFSSVANIRCAKNNSKSFFS</sequence>
<protein>
    <recommendedName>
        <fullName evidence="3">Integral membrane protein</fullName>
    </recommendedName>
</protein>
<gene>
    <name evidence="1" type="ORF">EDB81DRAFT_799281</name>
</gene>
<dbReference type="Proteomes" id="UP000738349">
    <property type="component" value="Unassembled WGS sequence"/>
</dbReference>
<dbReference type="AlphaFoldDB" id="A0A9P9ENQ8"/>
<accession>A0A9P9ENQ8</accession>